<dbReference type="InterPro" id="IPR001670">
    <property type="entry name" value="ADH_Fe/GldA"/>
</dbReference>
<evidence type="ECO:0000256" key="1">
    <source>
        <dbReference type="ARBA" id="ARBA00023002"/>
    </source>
</evidence>
<dbReference type="InterPro" id="IPR039697">
    <property type="entry name" value="Alcohol_dehydrogenase_Fe"/>
</dbReference>
<feature type="domain" description="Fe-containing alcohol dehydrogenase-like C-terminal" evidence="3">
    <location>
        <begin position="202"/>
        <end position="400"/>
    </location>
</feature>
<accession>A0ABU2G3S8</accession>
<dbReference type="EMBL" id="JAMQOQ010000004">
    <property type="protein sequence ID" value="MDS0295439.1"/>
    <property type="molecule type" value="Genomic_DNA"/>
</dbReference>
<evidence type="ECO:0000259" key="3">
    <source>
        <dbReference type="Pfam" id="PF25137"/>
    </source>
</evidence>
<comment type="caution">
    <text evidence="4">The sequence shown here is derived from an EMBL/GenBank/DDBJ whole genome shotgun (WGS) entry which is preliminary data.</text>
</comment>
<organism evidence="4 5">
    <name type="scientific">Halogeometricum luteum</name>
    <dbReference type="NCBI Taxonomy" id="2950537"/>
    <lineage>
        <taxon>Archaea</taxon>
        <taxon>Methanobacteriati</taxon>
        <taxon>Methanobacteriota</taxon>
        <taxon>Stenosarchaea group</taxon>
        <taxon>Halobacteria</taxon>
        <taxon>Halobacteriales</taxon>
        <taxon>Haloferacaceae</taxon>
        <taxon>Halogeometricum</taxon>
    </lineage>
</organism>
<dbReference type="InterPro" id="IPR056798">
    <property type="entry name" value="ADH_Fe_C"/>
</dbReference>
<dbReference type="RefSeq" id="WP_310929349.1">
    <property type="nucleotide sequence ID" value="NZ_JAMQOQ010000004.1"/>
</dbReference>
<name>A0ABU2G3S8_9EURY</name>
<evidence type="ECO:0000313" key="4">
    <source>
        <dbReference type="EMBL" id="MDS0295439.1"/>
    </source>
</evidence>
<dbReference type="SUPFAM" id="SSF56796">
    <property type="entry name" value="Dehydroquinate synthase-like"/>
    <property type="match status" value="1"/>
</dbReference>
<keyword evidence="5" id="KW-1185">Reference proteome</keyword>
<feature type="domain" description="Alcohol dehydrogenase iron-type/glycerol dehydrogenase GldA" evidence="2">
    <location>
        <begin position="14"/>
        <end position="190"/>
    </location>
</feature>
<protein>
    <submittedName>
        <fullName evidence="4">Iron-containing alcohol dehydrogenase family protein</fullName>
    </submittedName>
</protein>
<dbReference type="Pfam" id="PF00465">
    <property type="entry name" value="Fe-ADH"/>
    <property type="match status" value="1"/>
</dbReference>
<keyword evidence="1" id="KW-0560">Oxidoreductase</keyword>
<reference evidence="4 5" key="1">
    <citation type="submission" date="2022-06" db="EMBL/GenBank/DDBJ databases">
        <title>Halogeometricum sp. a new haloarchaeum isolate from saline soil.</title>
        <authorList>
            <person name="Strakova D."/>
            <person name="Galisteo C."/>
            <person name="Sanchez-Porro C."/>
            <person name="Ventosa A."/>
        </authorList>
    </citation>
    <scope>NUCLEOTIDE SEQUENCE [LARGE SCALE GENOMIC DNA]</scope>
    <source>
        <strain evidence="5">S3BR25-2</strain>
    </source>
</reference>
<proteinExistence type="predicted"/>
<sequence length="400" mass="41273">MSDGYRFEFDAPVIRSRRGAAADLGDELEAHGLERALVVCGSTVGETPAVMDPVRDGLGDRLAGVFAETTPEKRLGTAYDGLNAARECDADVVVGLGGGSSLDVAKVVSLLAADERPPEEVGTELVESGTVSVPSGDLLPVVAVPTTLAGAEMSNVAGVTASPESGPVDESAGGGIADPKLTPRAVVYDPELFATTPKGVLAASAMNGFDKGIETLYASNATPVTDATASRGLGLLEPGLRRLGEGASDPDPETLDPVVEGTMLVQYGVSRPGGVTLSLIHAFGHGLTRTYDVQQGAAHAVVAPHVLRYLFEEVDGRRELLAESLGVGRAADPAAAVVDAVERVRDALSLPSRLRDVDGPEPAEFEAVAEDIVNDSFLANAPEDLEPTAEAVEGVLRDAY</sequence>
<dbReference type="CDD" id="cd14866">
    <property type="entry name" value="Fe-ADH-like"/>
    <property type="match status" value="1"/>
</dbReference>
<dbReference type="Proteomes" id="UP001254813">
    <property type="component" value="Unassembled WGS sequence"/>
</dbReference>
<gene>
    <name evidence="4" type="ORF">NDI79_14805</name>
</gene>
<dbReference type="Gene3D" id="3.40.50.1970">
    <property type="match status" value="1"/>
</dbReference>
<dbReference type="Gene3D" id="1.20.1090.10">
    <property type="entry name" value="Dehydroquinate synthase-like - alpha domain"/>
    <property type="match status" value="1"/>
</dbReference>
<dbReference type="PANTHER" id="PTHR11496">
    <property type="entry name" value="ALCOHOL DEHYDROGENASE"/>
    <property type="match status" value="1"/>
</dbReference>
<evidence type="ECO:0000259" key="2">
    <source>
        <dbReference type="Pfam" id="PF00465"/>
    </source>
</evidence>
<dbReference type="Pfam" id="PF25137">
    <property type="entry name" value="ADH_Fe_C"/>
    <property type="match status" value="1"/>
</dbReference>
<dbReference type="PANTHER" id="PTHR11496:SF83">
    <property type="entry name" value="HYDROXYACID-OXOACID TRANSHYDROGENASE, MITOCHONDRIAL"/>
    <property type="match status" value="1"/>
</dbReference>
<evidence type="ECO:0000313" key="5">
    <source>
        <dbReference type="Proteomes" id="UP001254813"/>
    </source>
</evidence>